<feature type="domain" description="AB hydrolase-1" evidence="1">
    <location>
        <begin position="85"/>
        <end position="279"/>
    </location>
</feature>
<dbReference type="SUPFAM" id="SSF53474">
    <property type="entry name" value="alpha/beta-Hydrolases"/>
    <property type="match status" value="1"/>
</dbReference>
<sequence>MLAVGVLWGAGGWYYAGQIESGAFAVPRQQASRLVPPAPAPGARTAQEVAYASELGPEPAWSYPGTSSTWAIEVHGKGAERDDVRRTVRPLTAAGLPVLAIAYRNDPGSPRSGGYAYGRTEQRDLRAAVAYAQQHGARAVVLVGASMGGAIVVAAALGGLPLPVAGMVLDAPALDLEACVELGAQQRKLPLGLSLPGALTDTAEEIASLRYGVDWADYDYLRRDRELRAPVLLFHGTADETVPVSTSDRLARDRPDLVTYVRVPGAGHVRSWDVEPQRYEADVAAFVRKVAPSD</sequence>
<dbReference type="InterPro" id="IPR000073">
    <property type="entry name" value="AB_hydrolase_1"/>
</dbReference>
<dbReference type="PANTHER" id="PTHR12277:SF79">
    <property type="entry name" value="XAA-PRO DIPEPTIDYL-PEPTIDASE-RELATED"/>
    <property type="match status" value="1"/>
</dbReference>
<dbReference type="Proteomes" id="UP000293638">
    <property type="component" value="Unassembled WGS sequence"/>
</dbReference>
<keyword evidence="3" id="KW-1185">Reference proteome</keyword>
<dbReference type="EMBL" id="SGXD01000004">
    <property type="protein sequence ID" value="RZS82672.1"/>
    <property type="molecule type" value="Genomic_DNA"/>
</dbReference>
<protein>
    <submittedName>
        <fullName evidence="2">Serine aminopeptidase S33 family</fullName>
    </submittedName>
</protein>
<dbReference type="PANTHER" id="PTHR12277">
    <property type="entry name" value="ALPHA/BETA HYDROLASE DOMAIN-CONTAINING PROTEIN"/>
    <property type="match status" value="1"/>
</dbReference>
<accession>A0A4Q7NFU5</accession>
<keyword evidence="2" id="KW-0031">Aminopeptidase</keyword>
<reference evidence="2 3" key="1">
    <citation type="submission" date="2019-02" db="EMBL/GenBank/DDBJ databases">
        <title>Genomic Encyclopedia of Type Strains, Phase IV (KMG-IV): sequencing the most valuable type-strain genomes for metagenomic binning, comparative biology and taxonomic classification.</title>
        <authorList>
            <person name="Goeker M."/>
        </authorList>
    </citation>
    <scope>NUCLEOTIDE SEQUENCE [LARGE SCALE GENOMIC DNA]</scope>
    <source>
        <strain evidence="2 3">DSM 45622</strain>
    </source>
</reference>
<keyword evidence="2" id="KW-0645">Protease</keyword>
<dbReference type="InterPro" id="IPR029058">
    <property type="entry name" value="AB_hydrolase_fold"/>
</dbReference>
<evidence type="ECO:0000259" key="1">
    <source>
        <dbReference type="Pfam" id="PF12697"/>
    </source>
</evidence>
<dbReference type="GO" id="GO:0004177">
    <property type="term" value="F:aminopeptidase activity"/>
    <property type="evidence" value="ECO:0007669"/>
    <property type="project" value="UniProtKB-KW"/>
</dbReference>
<dbReference type="Gene3D" id="3.40.50.1820">
    <property type="entry name" value="alpha/beta hydrolase"/>
    <property type="match status" value="1"/>
</dbReference>
<proteinExistence type="predicted"/>
<name>A0A4Q7NFU5_9ACTN</name>
<evidence type="ECO:0000313" key="2">
    <source>
        <dbReference type="EMBL" id="RZS82672.1"/>
    </source>
</evidence>
<dbReference type="Pfam" id="PF12697">
    <property type="entry name" value="Abhydrolase_6"/>
    <property type="match status" value="1"/>
</dbReference>
<keyword evidence="2" id="KW-0378">Hydrolase</keyword>
<dbReference type="AlphaFoldDB" id="A0A4Q7NFU5"/>
<evidence type="ECO:0000313" key="3">
    <source>
        <dbReference type="Proteomes" id="UP000293638"/>
    </source>
</evidence>
<organism evidence="2 3">
    <name type="scientific">Motilibacter rhizosphaerae</name>
    <dbReference type="NCBI Taxonomy" id="598652"/>
    <lineage>
        <taxon>Bacteria</taxon>
        <taxon>Bacillati</taxon>
        <taxon>Actinomycetota</taxon>
        <taxon>Actinomycetes</taxon>
        <taxon>Motilibacterales</taxon>
        <taxon>Motilibacteraceae</taxon>
        <taxon>Motilibacter</taxon>
    </lineage>
</organism>
<comment type="caution">
    <text evidence="2">The sequence shown here is derived from an EMBL/GenBank/DDBJ whole genome shotgun (WGS) entry which is preliminary data.</text>
</comment>
<gene>
    <name evidence="2" type="ORF">EV189_3067</name>
</gene>